<dbReference type="EMBL" id="RRAZ01000056">
    <property type="protein sequence ID" value="RRH68370.1"/>
    <property type="molecule type" value="Genomic_DNA"/>
</dbReference>
<proteinExistence type="predicted"/>
<keyword evidence="2" id="KW-1185">Reference proteome</keyword>
<name>A0A3P3D1P8_9RHOB</name>
<organism evidence="1 2">
    <name type="scientific">Falsigemmobacter faecalis</name>
    <dbReference type="NCBI Taxonomy" id="2488730"/>
    <lineage>
        <taxon>Bacteria</taxon>
        <taxon>Pseudomonadati</taxon>
        <taxon>Pseudomonadota</taxon>
        <taxon>Alphaproteobacteria</taxon>
        <taxon>Rhodobacterales</taxon>
        <taxon>Paracoccaceae</taxon>
        <taxon>Falsigemmobacter</taxon>
    </lineage>
</organism>
<evidence type="ECO:0000313" key="2">
    <source>
        <dbReference type="Proteomes" id="UP000282125"/>
    </source>
</evidence>
<reference evidence="1 2" key="1">
    <citation type="submission" date="2018-11" db="EMBL/GenBank/DDBJ databases">
        <title>Gemmobacter sp. nov., YIM 102744-1 draft genome.</title>
        <authorList>
            <person name="Li G."/>
            <person name="Jiang Y."/>
        </authorList>
    </citation>
    <scope>NUCLEOTIDE SEQUENCE [LARGE SCALE GENOMIC DNA]</scope>
    <source>
        <strain evidence="1 2">YIM 102744-1</strain>
    </source>
</reference>
<dbReference type="InterPro" id="IPR036527">
    <property type="entry name" value="SCP2_sterol-bd_dom_sf"/>
</dbReference>
<dbReference type="SUPFAM" id="SSF55718">
    <property type="entry name" value="SCP-like"/>
    <property type="match status" value="1"/>
</dbReference>
<gene>
    <name evidence="1" type="ORF">EG244_19325</name>
</gene>
<accession>A0A3P3D1P8</accession>
<evidence type="ECO:0008006" key="3">
    <source>
        <dbReference type="Google" id="ProtNLM"/>
    </source>
</evidence>
<evidence type="ECO:0000313" key="1">
    <source>
        <dbReference type="EMBL" id="RRH68370.1"/>
    </source>
</evidence>
<dbReference type="RefSeq" id="WP_124966797.1">
    <property type="nucleotide sequence ID" value="NZ_RRAZ01000056.1"/>
</dbReference>
<dbReference type="AlphaFoldDB" id="A0A3P3D1P8"/>
<dbReference type="Proteomes" id="UP000282125">
    <property type="component" value="Unassembled WGS sequence"/>
</dbReference>
<protein>
    <recommendedName>
        <fullName evidence="3">SCP2 domain-containing protein</fullName>
    </recommendedName>
</protein>
<comment type="caution">
    <text evidence="1">The sequence shown here is derived from an EMBL/GenBank/DDBJ whole genome shotgun (WGS) entry which is preliminary data.</text>
</comment>
<sequence length="123" mass="13821">MPGPLSETFRELADIWPRYSELLVSYRLSPLFGHDIELSVEGGETLFIRAEKDRLVLSDRLGHAPEAVVAMSAVDWDDVLSGRIGIVGVMFAGRCRYPVHQRYIISKLSIVLQSLLTIRRIPA</sequence>